<gene>
    <name evidence="3" type="ORF">MM415A00315_0010</name>
    <name evidence="2" type="ORF">MM415B00552_0036</name>
</gene>
<dbReference type="EMBL" id="MT142503">
    <property type="protein sequence ID" value="QJA83085.1"/>
    <property type="molecule type" value="Genomic_DNA"/>
</dbReference>
<accession>A0A6M3KNS6</accession>
<proteinExistence type="predicted"/>
<keyword evidence="1" id="KW-1133">Transmembrane helix</keyword>
<sequence length="95" mass="11752">MLAQFYLWFWFNTEWYLTPVDRRPYTFIFRDFLYNHVPLFCLILLVWFSGVFYWNLYHPVPAYFTLLFSAGLLSHLSWGTTWIEKQQEYPEYLGD</sequence>
<dbReference type="EMBL" id="MT141511">
    <property type="protein sequence ID" value="QJA64046.1"/>
    <property type="molecule type" value="Genomic_DNA"/>
</dbReference>
<evidence type="ECO:0000313" key="2">
    <source>
        <dbReference type="EMBL" id="QJA64046.1"/>
    </source>
</evidence>
<name>A0A6M3KNS6_9ZZZZ</name>
<organism evidence="3">
    <name type="scientific">viral metagenome</name>
    <dbReference type="NCBI Taxonomy" id="1070528"/>
    <lineage>
        <taxon>unclassified sequences</taxon>
        <taxon>metagenomes</taxon>
        <taxon>organismal metagenomes</taxon>
    </lineage>
</organism>
<dbReference type="AlphaFoldDB" id="A0A6M3KNS6"/>
<protein>
    <submittedName>
        <fullName evidence="3">Uncharacterized protein</fullName>
    </submittedName>
</protein>
<keyword evidence="1" id="KW-0812">Transmembrane</keyword>
<reference evidence="3" key="1">
    <citation type="submission" date="2020-03" db="EMBL/GenBank/DDBJ databases">
        <title>The deep terrestrial virosphere.</title>
        <authorList>
            <person name="Holmfeldt K."/>
            <person name="Nilsson E."/>
            <person name="Simone D."/>
            <person name="Lopez-Fernandez M."/>
            <person name="Wu X."/>
            <person name="de Brujin I."/>
            <person name="Lundin D."/>
            <person name="Andersson A."/>
            <person name="Bertilsson S."/>
            <person name="Dopson M."/>
        </authorList>
    </citation>
    <scope>NUCLEOTIDE SEQUENCE</scope>
    <source>
        <strain evidence="3">MM415A00315</strain>
        <strain evidence="2">MM415B00552</strain>
    </source>
</reference>
<evidence type="ECO:0000256" key="1">
    <source>
        <dbReference type="SAM" id="Phobius"/>
    </source>
</evidence>
<keyword evidence="1" id="KW-0472">Membrane</keyword>
<evidence type="ECO:0000313" key="3">
    <source>
        <dbReference type="EMBL" id="QJA83085.1"/>
    </source>
</evidence>
<feature type="transmembrane region" description="Helical" evidence="1">
    <location>
        <begin position="60"/>
        <end position="78"/>
    </location>
</feature>
<feature type="transmembrane region" description="Helical" evidence="1">
    <location>
        <begin position="32"/>
        <end position="54"/>
    </location>
</feature>